<dbReference type="Gene3D" id="3.30.2310.20">
    <property type="entry name" value="RelE-like"/>
    <property type="match status" value="1"/>
</dbReference>
<name>A0A6A1TQK3_NEOGA</name>
<dbReference type="PANTHER" id="PTHR33755">
    <property type="entry name" value="TOXIN PARE1-RELATED"/>
    <property type="match status" value="1"/>
</dbReference>
<proteinExistence type="inferred from homology"/>
<sequence length="102" mass="11616">MKTRDAVWTTTARADLIEDHAYISLENPPAADRFVLDIFAKVHSFAELGLTGVEREFGTGIRSFAYRERIIFFRISETELTVLRVLHGHQNVSPDDFTTSET</sequence>
<evidence type="ECO:0000313" key="4">
    <source>
        <dbReference type="Proteomes" id="UP000386575"/>
    </source>
</evidence>
<dbReference type="EMBL" id="VZUL01000002">
    <property type="protein sequence ID" value="KAB1085924.1"/>
    <property type="molecule type" value="Genomic_DNA"/>
</dbReference>
<comment type="similarity">
    <text evidence="1">Belongs to the RelE toxin family.</text>
</comment>
<evidence type="ECO:0000313" key="3">
    <source>
        <dbReference type="EMBL" id="KAB1085924.1"/>
    </source>
</evidence>
<comment type="caution">
    <text evidence="3">The sequence shown here is derived from an EMBL/GenBank/DDBJ whole genome shotgun (WGS) entry which is preliminary data.</text>
</comment>
<dbReference type="InterPro" id="IPR007712">
    <property type="entry name" value="RelE/ParE_toxin"/>
</dbReference>
<reference evidence="3 4" key="1">
    <citation type="submission" date="2019-09" db="EMBL/GenBank/DDBJ databases">
        <title>Genome sequencing of Ng87 strain.</title>
        <authorList>
            <person name="Karasev E.S."/>
            <person name="Andronov E."/>
        </authorList>
    </citation>
    <scope>NUCLEOTIDE SEQUENCE [LARGE SCALE GENOMIC DNA]</scope>
    <source>
        <strain evidence="3 4">Ng87</strain>
    </source>
</reference>
<dbReference type="AlphaFoldDB" id="A0A6A1TQK3"/>
<gene>
    <name evidence="3" type="ORF">F4V91_05480</name>
</gene>
<keyword evidence="2" id="KW-1277">Toxin-antitoxin system</keyword>
<protein>
    <submittedName>
        <fullName evidence="3">Type II toxin-antitoxin system RelE/ParE family toxin</fullName>
    </submittedName>
</protein>
<organism evidence="3 4">
    <name type="scientific">Neorhizobium galegae</name>
    <name type="common">Rhizobium galegae</name>
    <dbReference type="NCBI Taxonomy" id="399"/>
    <lineage>
        <taxon>Bacteria</taxon>
        <taxon>Pseudomonadati</taxon>
        <taxon>Pseudomonadota</taxon>
        <taxon>Alphaproteobacteria</taxon>
        <taxon>Hyphomicrobiales</taxon>
        <taxon>Rhizobiaceae</taxon>
        <taxon>Rhizobium/Agrobacterium group</taxon>
        <taxon>Neorhizobium</taxon>
    </lineage>
</organism>
<dbReference type="Pfam" id="PF05016">
    <property type="entry name" value="ParE_toxin"/>
    <property type="match status" value="1"/>
</dbReference>
<evidence type="ECO:0000256" key="2">
    <source>
        <dbReference type="ARBA" id="ARBA00022649"/>
    </source>
</evidence>
<dbReference type="InterPro" id="IPR035093">
    <property type="entry name" value="RelE/ParE_toxin_dom_sf"/>
</dbReference>
<dbReference type="Proteomes" id="UP000386575">
    <property type="component" value="Unassembled WGS sequence"/>
</dbReference>
<dbReference type="InterPro" id="IPR051803">
    <property type="entry name" value="TA_system_RelE-like_toxin"/>
</dbReference>
<evidence type="ECO:0000256" key="1">
    <source>
        <dbReference type="ARBA" id="ARBA00006226"/>
    </source>
</evidence>
<accession>A0A6A1TQK3</accession>
<dbReference type="RefSeq" id="WP_046605637.1">
    <property type="nucleotide sequence ID" value="NZ_JANEZU010000009.1"/>
</dbReference>